<gene>
    <name evidence="3" type="ORF">HannXRQ_Chr09g0254621</name>
    <name evidence="2" type="ORF">HanXRQr2_Chr09g0385921</name>
</gene>
<reference evidence="3" key="2">
    <citation type="submission" date="2017-02" db="EMBL/GenBank/DDBJ databases">
        <title>Sunflower complete genome.</title>
        <authorList>
            <person name="Langlade N."/>
            <person name="Munos S."/>
        </authorList>
    </citation>
    <scope>NUCLEOTIDE SEQUENCE [LARGE SCALE GENOMIC DNA]</scope>
    <source>
        <tissue evidence="3">Leaves</tissue>
    </source>
</reference>
<dbReference type="AlphaFoldDB" id="A0A251TWG9"/>
<evidence type="ECO:0008006" key="5">
    <source>
        <dbReference type="Google" id="ProtNLM"/>
    </source>
</evidence>
<accession>A0A251TWG9</accession>
<organism evidence="3 4">
    <name type="scientific">Helianthus annuus</name>
    <name type="common">Common sunflower</name>
    <dbReference type="NCBI Taxonomy" id="4232"/>
    <lineage>
        <taxon>Eukaryota</taxon>
        <taxon>Viridiplantae</taxon>
        <taxon>Streptophyta</taxon>
        <taxon>Embryophyta</taxon>
        <taxon>Tracheophyta</taxon>
        <taxon>Spermatophyta</taxon>
        <taxon>Magnoliopsida</taxon>
        <taxon>eudicotyledons</taxon>
        <taxon>Gunneridae</taxon>
        <taxon>Pentapetalae</taxon>
        <taxon>asterids</taxon>
        <taxon>campanulids</taxon>
        <taxon>Asterales</taxon>
        <taxon>Asteraceae</taxon>
        <taxon>Asteroideae</taxon>
        <taxon>Heliantheae alliance</taxon>
        <taxon>Heliantheae</taxon>
        <taxon>Helianthus</taxon>
    </lineage>
</organism>
<evidence type="ECO:0000313" key="3">
    <source>
        <dbReference type="EMBL" id="OTG14912.1"/>
    </source>
</evidence>
<dbReference type="Proteomes" id="UP000215914">
    <property type="component" value="Chromosome 9"/>
</dbReference>
<evidence type="ECO:0000313" key="4">
    <source>
        <dbReference type="Proteomes" id="UP000215914"/>
    </source>
</evidence>
<reference evidence="2 4" key="1">
    <citation type="journal article" date="2017" name="Nature">
        <title>The sunflower genome provides insights into oil metabolism, flowering and Asterid evolution.</title>
        <authorList>
            <person name="Badouin H."/>
            <person name="Gouzy J."/>
            <person name="Grassa C.J."/>
            <person name="Murat F."/>
            <person name="Staton S.E."/>
            <person name="Cottret L."/>
            <person name="Lelandais-Briere C."/>
            <person name="Owens G.L."/>
            <person name="Carrere S."/>
            <person name="Mayjonade B."/>
            <person name="Legrand L."/>
            <person name="Gill N."/>
            <person name="Kane N.C."/>
            <person name="Bowers J.E."/>
            <person name="Hubner S."/>
            <person name="Bellec A."/>
            <person name="Berard A."/>
            <person name="Berges H."/>
            <person name="Blanchet N."/>
            <person name="Boniface M.C."/>
            <person name="Brunel D."/>
            <person name="Catrice O."/>
            <person name="Chaidir N."/>
            <person name="Claudel C."/>
            <person name="Donnadieu C."/>
            <person name="Faraut T."/>
            <person name="Fievet G."/>
            <person name="Helmstetter N."/>
            <person name="King M."/>
            <person name="Knapp S.J."/>
            <person name="Lai Z."/>
            <person name="Le Paslier M.C."/>
            <person name="Lippi Y."/>
            <person name="Lorenzon L."/>
            <person name="Mandel J.R."/>
            <person name="Marage G."/>
            <person name="Marchand G."/>
            <person name="Marquand E."/>
            <person name="Bret-Mestries E."/>
            <person name="Morien E."/>
            <person name="Nambeesan S."/>
            <person name="Nguyen T."/>
            <person name="Pegot-Espagnet P."/>
            <person name="Pouilly N."/>
            <person name="Raftis F."/>
            <person name="Sallet E."/>
            <person name="Schiex T."/>
            <person name="Thomas J."/>
            <person name="Vandecasteele C."/>
            <person name="Vares D."/>
            <person name="Vear F."/>
            <person name="Vautrin S."/>
            <person name="Crespi M."/>
            <person name="Mangin B."/>
            <person name="Burke J.M."/>
            <person name="Salse J."/>
            <person name="Munos S."/>
            <person name="Vincourt P."/>
            <person name="Rieseberg L.H."/>
            <person name="Langlade N.B."/>
        </authorList>
    </citation>
    <scope>NUCLEOTIDE SEQUENCE [LARGE SCALE GENOMIC DNA]</scope>
    <source>
        <strain evidence="4">cv. SF193</strain>
        <tissue evidence="2">Leaves</tissue>
    </source>
</reference>
<keyword evidence="1" id="KW-0732">Signal</keyword>
<sequence>MNVGFGFWILCCFLNSYAGHLNITNIHLQNEVVKQVLCQSGQVDSSFVTRLPRCQVYFSHYKHHNSVCDIL</sequence>
<protein>
    <recommendedName>
        <fullName evidence="5">Secreted protein</fullName>
    </recommendedName>
</protein>
<dbReference type="EMBL" id="CM007898">
    <property type="protein sequence ID" value="OTG14912.1"/>
    <property type="molecule type" value="Genomic_DNA"/>
</dbReference>
<feature type="signal peptide" evidence="1">
    <location>
        <begin position="1"/>
        <end position="18"/>
    </location>
</feature>
<dbReference type="EMBL" id="MNCJ02000324">
    <property type="protein sequence ID" value="KAF5790668.1"/>
    <property type="molecule type" value="Genomic_DNA"/>
</dbReference>
<proteinExistence type="predicted"/>
<evidence type="ECO:0000256" key="1">
    <source>
        <dbReference type="SAM" id="SignalP"/>
    </source>
</evidence>
<feature type="chain" id="PRO_5013100820" description="Secreted protein" evidence="1">
    <location>
        <begin position="19"/>
        <end position="71"/>
    </location>
</feature>
<dbReference type="InParanoid" id="A0A251TWG9"/>
<name>A0A251TWG9_HELAN</name>
<reference evidence="2" key="3">
    <citation type="submission" date="2020-06" db="EMBL/GenBank/DDBJ databases">
        <title>Helianthus annuus Genome sequencing and assembly Release 2.</title>
        <authorList>
            <person name="Gouzy J."/>
            <person name="Langlade N."/>
            <person name="Munos S."/>
        </authorList>
    </citation>
    <scope>NUCLEOTIDE SEQUENCE</scope>
    <source>
        <tissue evidence="2">Leaves</tissue>
    </source>
</reference>
<keyword evidence="4" id="KW-1185">Reference proteome</keyword>
<dbReference type="Gramene" id="mRNA:HanXRQr2_Chr09g0385921">
    <property type="protein sequence ID" value="mRNA:HanXRQr2_Chr09g0385921"/>
    <property type="gene ID" value="HanXRQr2_Chr09g0385921"/>
</dbReference>
<evidence type="ECO:0000313" key="2">
    <source>
        <dbReference type="EMBL" id="KAF5790668.1"/>
    </source>
</evidence>